<dbReference type="PROSITE" id="PS50108">
    <property type="entry name" value="CRIB"/>
    <property type="match status" value="1"/>
</dbReference>
<protein>
    <submittedName>
        <fullName evidence="2">Uncharacterized protein RIC1-2</fullName>
    </submittedName>
</protein>
<dbReference type="PANTHER" id="PTHR46931">
    <property type="entry name" value="CRIB DOMAIN-CONTAINING PROTEIN RIC2"/>
    <property type="match status" value="1"/>
</dbReference>
<dbReference type="InParanoid" id="D8SGR3"/>
<evidence type="ECO:0000313" key="2">
    <source>
        <dbReference type="EMBL" id="EFJ16394.1"/>
    </source>
</evidence>
<feature type="non-terminal residue" evidence="2">
    <location>
        <position position="207"/>
    </location>
</feature>
<dbReference type="GeneID" id="9661498"/>
<feature type="domain" description="CRIB" evidence="1">
    <location>
        <begin position="162"/>
        <end position="175"/>
    </location>
</feature>
<dbReference type="GO" id="GO:0005886">
    <property type="term" value="C:plasma membrane"/>
    <property type="evidence" value="ECO:0000318"/>
    <property type="project" value="GO_Central"/>
</dbReference>
<dbReference type="PANTHER" id="PTHR46931:SF14">
    <property type="entry name" value="CRIB DOMAIN-CONTAINING PROTEIN RIC2"/>
    <property type="match status" value="1"/>
</dbReference>
<dbReference type="Pfam" id="PF00786">
    <property type="entry name" value="PBD"/>
    <property type="match status" value="1"/>
</dbReference>
<dbReference type="HOGENOM" id="CLU_1226592_0_0_1"/>
<dbReference type="InterPro" id="IPR044509">
    <property type="entry name" value="RIC2/4"/>
</dbReference>
<keyword evidence="3" id="KW-1185">Reference proteome</keyword>
<dbReference type="InterPro" id="IPR000095">
    <property type="entry name" value="CRIB_dom"/>
</dbReference>
<evidence type="ECO:0000313" key="3">
    <source>
        <dbReference type="Proteomes" id="UP000001514"/>
    </source>
</evidence>
<dbReference type="Proteomes" id="UP000001514">
    <property type="component" value="Unassembled WGS sequence"/>
</dbReference>
<dbReference type="OrthoDB" id="4206278at2759"/>
<reference evidence="2 3" key="1">
    <citation type="journal article" date="2011" name="Science">
        <title>The Selaginella genome identifies genetic changes associated with the evolution of vascular plants.</title>
        <authorList>
            <person name="Banks J.A."/>
            <person name="Nishiyama T."/>
            <person name="Hasebe M."/>
            <person name="Bowman J.L."/>
            <person name="Gribskov M."/>
            <person name="dePamphilis C."/>
            <person name="Albert V.A."/>
            <person name="Aono N."/>
            <person name="Aoyama T."/>
            <person name="Ambrose B.A."/>
            <person name="Ashton N.W."/>
            <person name="Axtell M.J."/>
            <person name="Barker E."/>
            <person name="Barker M.S."/>
            <person name="Bennetzen J.L."/>
            <person name="Bonawitz N.D."/>
            <person name="Chapple C."/>
            <person name="Cheng C."/>
            <person name="Correa L.G."/>
            <person name="Dacre M."/>
            <person name="DeBarry J."/>
            <person name="Dreyer I."/>
            <person name="Elias M."/>
            <person name="Engstrom E.M."/>
            <person name="Estelle M."/>
            <person name="Feng L."/>
            <person name="Finet C."/>
            <person name="Floyd S.K."/>
            <person name="Frommer W.B."/>
            <person name="Fujita T."/>
            <person name="Gramzow L."/>
            <person name="Gutensohn M."/>
            <person name="Harholt J."/>
            <person name="Hattori M."/>
            <person name="Heyl A."/>
            <person name="Hirai T."/>
            <person name="Hiwatashi Y."/>
            <person name="Ishikawa M."/>
            <person name="Iwata M."/>
            <person name="Karol K.G."/>
            <person name="Koehler B."/>
            <person name="Kolukisaoglu U."/>
            <person name="Kubo M."/>
            <person name="Kurata T."/>
            <person name="Lalonde S."/>
            <person name="Li K."/>
            <person name="Li Y."/>
            <person name="Litt A."/>
            <person name="Lyons E."/>
            <person name="Manning G."/>
            <person name="Maruyama T."/>
            <person name="Michael T.P."/>
            <person name="Mikami K."/>
            <person name="Miyazaki S."/>
            <person name="Morinaga S."/>
            <person name="Murata T."/>
            <person name="Mueller-Roeber B."/>
            <person name="Nelson D.R."/>
            <person name="Obara M."/>
            <person name="Oguri Y."/>
            <person name="Olmstead R.G."/>
            <person name="Onodera N."/>
            <person name="Petersen B.L."/>
            <person name="Pils B."/>
            <person name="Prigge M."/>
            <person name="Rensing S.A."/>
            <person name="Riano-Pachon D.M."/>
            <person name="Roberts A.W."/>
            <person name="Sato Y."/>
            <person name="Scheller H.V."/>
            <person name="Schulz B."/>
            <person name="Schulz C."/>
            <person name="Shakirov E.V."/>
            <person name="Shibagaki N."/>
            <person name="Shinohara N."/>
            <person name="Shippen D.E."/>
            <person name="Soerensen I."/>
            <person name="Sotooka R."/>
            <person name="Sugimoto N."/>
            <person name="Sugita M."/>
            <person name="Sumikawa N."/>
            <person name="Tanurdzic M."/>
            <person name="Theissen G."/>
            <person name="Ulvskov P."/>
            <person name="Wakazuki S."/>
            <person name="Weng J.K."/>
            <person name="Willats W.W."/>
            <person name="Wipf D."/>
            <person name="Wolf P.G."/>
            <person name="Yang L."/>
            <person name="Zimmer A.D."/>
            <person name="Zhu Q."/>
            <person name="Mitros T."/>
            <person name="Hellsten U."/>
            <person name="Loque D."/>
            <person name="Otillar R."/>
            <person name="Salamov A."/>
            <person name="Schmutz J."/>
            <person name="Shapiro H."/>
            <person name="Lindquist E."/>
            <person name="Lucas S."/>
            <person name="Rokhsar D."/>
            <person name="Grigoriev I.V."/>
        </authorList>
    </citation>
    <scope>NUCLEOTIDE SEQUENCE [LARGE SCALE GENOMIC DNA]</scope>
</reference>
<dbReference type="InterPro" id="IPR036936">
    <property type="entry name" value="CRIB_dom_sf"/>
</dbReference>
<dbReference type="KEGG" id="smo:SELMODRAFT_451130"/>
<gene>
    <name evidence="2" type="primary">RIC1-2</name>
    <name evidence="2" type="ORF">SELMODRAFT_451130</name>
</gene>
<dbReference type="CDD" id="cd00132">
    <property type="entry name" value="CRIB"/>
    <property type="match status" value="1"/>
</dbReference>
<dbReference type="EMBL" id="GL377619">
    <property type="protein sequence ID" value="EFJ16394.1"/>
    <property type="molecule type" value="Genomic_DNA"/>
</dbReference>
<accession>D8SGR3</accession>
<dbReference type="AlphaFoldDB" id="D8SGR3"/>
<organism evidence="3">
    <name type="scientific">Selaginella moellendorffii</name>
    <name type="common">Spikemoss</name>
    <dbReference type="NCBI Taxonomy" id="88036"/>
    <lineage>
        <taxon>Eukaryota</taxon>
        <taxon>Viridiplantae</taxon>
        <taxon>Streptophyta</taxon>
        <taxon>Embryophyta</taxon>
        <taxon>Tracheophyta</taxon>
        <taxon>Lycopodiopsida</taxon>
        <taxon>Selaginellales</taxon>
        <taxon>Selaginellaceae</taxon>
        <taxon>Selaginella</taxon>
    </lineage>
</organism>
<sequence length="207" mass="23500">METPNFVAKCPVLMFEAAQGSVSWHSRALIGELHMRVLENAFVRLQLRDLLDGQLLFEYTVRDPQVFSTLSQQFFVLRHENGSHKGFGFSNRKAAQETQARIQRAINDLATKITSSSCSQAQNAAVPKVLMSLHQERRKRQRLKFKGLRRLRHLFERSDIEIGYPTDVKHIAHIGWDTTHSMDCSRPPNFTATAFNSDSVDVCVAGS</sequence>
<proteinExistence type="predicted"/>
<dbReference type="GO" id="GO:0009860">
    <property type="term" value="P:pollen tube growth"/>
    <property type="evidence" value="ECO:0000318"/>
    <property type="project" value="GO_Central"/>
</dbReference>
<name>D8SGR3_SELML</name>
<dbReference type="Gramene" id="EFJ16394">
    <property type="protein sequence ID" value="EFJ16394"/>
    <property type="gene ID" value="SELMODRAFT_451130"/>
</dbReference>
<evidence type="ECO:0000259" key="1">
    <source>
        <dbReference type="PROSITE" id="PS50108"/>
    </source>
</evidence>
<dbReference type="Gene3D" id="3.90.810.10">
    <property type="entry name" value="CRIB domain"/>
    <property type="match status" value="1"/>
</dbReference>